<organism evidence="1 2">
    <name type="scientific">Didymella exigua CBS 183.55</name>
    <dbReference type="NCBI Taxonomy" id="1150837"/>
    <lineage>
        <taxon>Eukaryota</taxon>
        <taxon>Fungi</taxon>
        <taxon>Dikarya</taxon>
        <taxon>Ascomycota</taxon>
        <taxon>Pezizomycotina</taxon>
        <taxon>Dothideomycetes</taxon>
        <taxon>Pleosporomycetidae</taxon>
        <taxon>Pleosporales</taxon>
        <taxon>Pleosporineae</taxon>
        <taxon>Didymellaceae</taxon>
        <taxon>Didymella</taxon>
    </lineage>
</organism>
<sequence>MASSASALVSSQHFAALKAQIISLATALYGTNAPSEAAFAVLPFNTTTVLDLPASSPNRHAVALIYYTGPPAAPYSAWEMLSYADDQPSYVAGAQRLLDDMEKGLGEVIGSLVNSGDWTVRHKTIPDLAVRDPQHGATEKAGPG</sequence>
<evidence type="ECO:0000313" key="1">
    <source>
        <dbReference type="EMBL" id="KAF1928866.1"/>
    </source>
</evidence>
<dbReference type="EMBL" id="ML978967">
    <property type="protein sequence ID" value="KAF1928866.1"/>
    <property type="molecule type" value="Genomic_DNA"/>
</dbReference>
<dbReference type="GeneID" id="54352377"/>
<dbReference type="AlphaFoldDB" id="A0A6A5RRB8"/>
<dbReference type="OrthoDB" id="3792077at2759"/>
<proteinExistence type="predicted"/>
<dbReference type="RefSeq" id="XP_033449114.1">
    <property type="nucleotide sequence ID" value="XM_033594709.1"/>
</dbReference>
<evidence type="ECO:0000313" key="2">
    <source>
        <dbReference type="Proteomes" id="UP000800082"/>
    </source>
</evidence>
<protein>
    <submittedName>
        <fullName evidence="1">Uncharacterized protein</fullName>
    </submittedName>
</protein>
<dbReference type="Proteomes" id="UP000800082">
    <property type="component" value="Unassembled WGS sequence"/>
</dbReference>
<name>A0A6A5RRB8_9PLEO</name>
<reference evidence="1" key="1">
    <citation type="journal article" date="2020" name="Stud. Mycol.">
        <title>101 Dothideomycetes genomes: a test case for predicting lifestyles and emergence of pathogens.</title>
        <authorList>
            <person name="Haridas S."/>
            <person name="Albert R."/>
            <person name="Binder M."/>
            <person name="Bloem J."/>
            <person name="Labutti K."/>
            <person name="Salamov A."/>
            <person name="Andreopoulos B."/>
            <person name="Baker S."/>
            <person name="Barry K."/>
            <person name="Bills G."/>
            <person name="Bluhm B."/>
            <person name="Cannon C."/>
            <person name="Castanera R."/>
            <person name="Culley D."/>
            <person name="Daum C."/>
            <person name="Ezra D."/>
            <person name="Gonzalez J."/>
            <person name="Henrissat B."/>
            <person name="Kuo A."/>
            <person name="Liang C."/>
            <person name="Lipzen A."/>
            <person name="Lutzoni F."/>
            <person name="Magnuson J."/>
            <person name="Mondo S."/>
            <person name="Nolan M."/>
            <person name="Ohm R."/>
            <person name="Pangilinan J."/>
            <person name="Park H.-J."/>
            <person name="Ramirez L."/>
            <person name="Alfaro M."/>
            <person name="Sun H."/>
            <person name="Tritt A."/>
            <person name="Yoshinaga Y."/>
            <person name="Zwiers L.-H."/>
            <person name="Turgeon B."/>
            <person name="Goodwin S."/>
            <person name="Spatafora J."/>
            <person name="Crous P."/>
            <person name="Grigoriev I."/>
        </authorList>
    </citation>
    <scope>NUCLEOTIDE SEQUENCE</scope>
    <source>
        <strain evidence="1">CBS 183.55</strain>
    </source>
</reference>
<keyword evidence="2" id="KW-1185">Reference proteome</keyword>
<gene>
    <name evidence="1" type="ORF">M421DRAFT_4701</name>
</gene>
<accession>A0A6A5RRB8</accession>